<proteinExistence type="predicted"/>
<reference evidence="1 2" key="1">
    <citation type="journal article" date="2017" name="Curr. Microbiol.">
        <title>Mucilaginibacter ginsenosidivorans sp. nov., Isolated from Soil of Ginseng Field.</title>
        <authorList>
            <person name="Kim M.M."/>
            <person name="Siddiqi M.Z."/>
            <person name="Im W.T."/>
        </authorList>
    </citation>
    <scope>NUCLEOTIDE SEQUENCE [LARGE SCALE GENOMIC DNA]</scope>
    <source>
        <strain evidence="1 2">Gsoil 3017</strain>
    </source>
</reference>
<dbReference type="RefSeq" id="WP_147033476.1">
    <property type="nucleotide sequence ID" value="NZ_CP042436.1"/>
</dbReference>
<dbReference type="Proteomes" id="UP000321479">
    <property type="component" value="Chromosome"/>
</dbReference>
<organism evidence="1 2">
    <name type="scientific">Mucilaginibacter ginsenosidivorans</name>
    <dbReference type="NCBI Taxonomy" id="398053"/>
    <lineage>
        <taxon>Bacteria</taxon>
        <taxon>Pseudomonadati</taxon>
        <taxon>Bacteroidota</taxon>
        <taxon>Sphingobacteriia</taxon>
        <taxon>Sphingobacteriales</taxon>
        <taxon>Sphingobacteriaceae</taxon>
        <taxon>Mucilaginibacter</taxon>
    </lineage>
</organism>
<dbReference type="KEGG" id="mgin:FRZ54_19390"/>
<dbReference type="OrthoDB" id="1046747at2"/>
<gene>
    <name evidence="1" type="ORF">FRZ54_19390</name>
</gene>
<accession>A0A5B8V057</accession>
<protein>
    <recommendedName>
        <fullName evidence="3">RHS repeat protein</fullName>
    </recommendedName>
</protein>
<dbReference type="AlphaFoldDB" id="A0A5B8V057"/>
<name>A0A5B8V057_9SPHI</name>
<evidence type="ECO:0000313" key="2">
    <source>
        <dbReference type="Proteomes" id="UP000321479"/>
    </source>
</evidence>
<evidence type="ECO:0000313" key="1">
    <source>
        <dbReference type="EMBL" id="QEC64642.1"/>
    </source>
</evidence>
<sequence length="320" mass="38359">MVDFFFNPKKPIFLNSYERPEFTCNGTVDSYIYKIWREWPGEDYIQSYVTPNAQYFIKLNEFGKIDFIQVHKDFNSGRIYVKRKGHEKQTREEPVAYYKQFYSGGTSFAYDAYNRIVRHATEKIYRNNLYYSSEANFYYDYDNNMYSTFQGSRQEYDKSGRMLSTTIDDGSEFCYEKRVFKYDEEDRVVKLVEHGYFVDMDDSGNGNFVIDVDKGVQILFDIEYSYNLTEAGEIECVCKTTDLQDNITHKEQIFFNEFGYKRCHRVYDSNDELNIVYYFDFIYDVHLNWVKLTVSTEFKSSGKRNINSIYERAIQYRKGF</sequence>
<dbReference type="EMBL" id="CP042436">
    <property type="protein sequence ID" value="QEC64642.1"/>
    <property type="molecule type" value="Genomic_DNA"/>
</dbReference>
<evidence type="ECO:0008006" key="3">
    <source>
        <dbReference type="Google" id="ProtNLM"/>
    </source>
</evidence>
<keyword evidence="2" id="KW-1185">Reference proteome</keyword>